<dbReference type="Pfam" id="PF02086">
    <property type="entry name" value="MethyltransfD12"/>
    <property type="match status" value="1"/>
</dbReference>
<evidence type="ECO:0000313" key="8">
    <source>
        <dbReference type="Proteomes" id="UP000807825"/>
    </source>
</evidence>
<keyword evidence="3 7" id="KW-0489">Methyltransferase</keyword>
<dbReference type="PRINTS" id="PR00505">
    <property type="entry name" value="D12N6MTFRASE"/>
</dbReference>
<dbReference type="GO" id="GO:0043565">
    <property type="term" value="F:sequence-specific DNA binding"/>
    <property type="evidence" value="ECO:0007669"/>
    <property type="project" value="TreeGrafter"/>
</dbReference>
<dbReference type="InterPro" id="IPR029063">
    <property type="entry name" value="SAM-dependent_MTases_sf"/>
</dbReference>
<sequence length="263" mass="30267">MILPYSPIMWVGSKARAVPTLTTLVPHDVTHVVSGFAGGCSFEIAMALAGLTVQAYDINPYLVNYWLFQLSEPVILADRIELVHREFERACYQRLDRILPSLTPLNRAAAFYALVRSAFYNIFPGGTYAKGHPNFKERRIDRVRDFRCPRLSVSMQDFRVTLSIHPQDFLWLDPVYFKKDRRLYGIKEFPHEELAALLRGHKGRFLLTYNDHPYIRSLYRDYHIIPVDGKWRYSAGGTKVSDEIIILNYDPPKGSVTVDGRLA</sequence>
<dbReference type="EC" id="2.1.1.72" evidence="2"/>
<dbReference type="AlphaFoldDB" id="A0A9D6UXK6"/>
<dbReference type="Gene3D" id="3.40.50.150">
    <property type="entry name" value="Vaccinia Virus protein VP39"/>
    <property type="match status" value="1"/>
</dbReference>
<dbReference type="Gene3D" id="1.10.1020.10">
    <property type="entry name" value="Adenine-specific Methyltransferase, Domain 2"/>
    <property type="match status" value="1"/>
</dbReference>
<evidence type="ECO:0000256" key="4">
    <source>
        <dbReference type="ARBA" id="ARBA00022679"/>
    </source>
</evidence>
<comment type="catalytic activity">
    <reaction evidence="6">
        <text>a 2'-deoxyadenosine in DNA + S-adenosyl-L-methionine = an N(6)-methyl-2'-deoxyadenosine in DNA + S-adenosyl-L-homocysteine + H(+)</text>
        <dbReference type="Rhea" id="RHEA:15197"/>
        <dbReference type="Rhea" id="RHEA-COMP:12418"/>
        <dbReference type="Rhea" id="RHEA-COMP:12419"/>
        <dbReference type="ChEBI" id="CHEBI:15378"/>
        <dbReference type="ChEBI" id="CHEBI:57856"/>
        <dbReference type="ChEBI" id="CHEBI:59789"/>
        <dbReference type="ChEBI" id="CHEBI:90615"/>
        <dbReference type="ChEBI" id="CHEBI:90616"/>
        <dbReference type="EC" id="2.1.1.72"/>
    </reaction>
</comment>
<name>A0A9D6UXK6_9BACT</name>
<keyword evidence="4" id="KW-0808">Transferase</keyword>
<evidence type="ECO:0000256" key="6">
    <source>
        <dbReference type="ARBA" id="ARBA00047942"/>
    </source>
</evidence>
<evidence type="ECO:0000256" key="1">
    <source>
        <dbReference type="ARBA" id="ARBA00006594"/>
    </source>
</evidence>
<dbReference type="InterPro" id="IPR012327">
    <property type="entry name" value="MeTrfase_D12"/>
</dbReference>
<dbReference type="EMBL" id="JACRDE010000048">
    <property type="protein sequence ID" value="MBI5248168.1"/>
    <property type="molecule type" value="Genomic_DNA"/>
</dbReference>
<organism evidence="7 8">
    <name type="scientific">Desulfomonile tiedjei</name>
    <dbReference type="NCBI Taxonomy" id="2358"/>
    <lineage>
        <taxon>Bacteria</taxon>
        <taxon>Pseudomonadati</taxon>
        <taxon>Thermodesulfobacteriota</taxon>
        <taxon>Desulfomonilia</taxon>
        <taxon>Desulfomonilales</taxon>
        <taxon>Desulfomonilaceae</taxon>
        <taxon>Desulfomonile</taxon>
    </lineage>
</organism>
<evidence type="ECO:0000313" key="7">
    <source>
        <dbReference type="EMBL" id="MBI5248168.1"/>
    </source>
</evidence>
<dbReference type="GO" id="GO:0009007">
    <property type="term" value="F:site-specific DNA-methyltransferase (adenine-specific) activity"/>
    <property type="evidence" value="ECO:0007669"/>
    <property type="project" value="UniProtKB-EC"/>
</dbReference>
<dbReference type="GO" id="GO:1904047">
    <property type="term" value="F:S-adenosyl-L-methionine binding"/>
    <property type="evidence" value="ECO:0007669"/>
    <property type="project" value="TreeGrafter"/>
</dbReference>
<dbReference type="InterPro" id="IPR023095">
    <property type="entry name" value="Ade_MeTrfase_dom_2"/>
</dbReference>
<dbReference type="SUPFAM" id="SSF53335">
    <property type="entry name" value="S-adenosyl-L-methionine-dependent methyltransferases"/>
    <property type="match status" value="1"/>
</dbReference>
<evidence type="ECO:0000256" key="5">
    <source>
        <dbReference type="ARBA" id="ARBA00022691"/>
    </source>
</evidence>
<evidence type="ECO:0000256" key="3">
    <source>
        <dbReference type="ARBA" id="ARBA00022603"/>
    </source>
</evidence>
<comment type="similarity">
    <text evidence="1">Belongs to the N(4)/N(6)-methyltransferase family.</text>
</comment>
<dbReference type="GO" id="GO:0009307">
    <property type="term" value="P:DNA restriction-modification system"/>
    <property type="evidence" value="ECO:0007669"/>
    <property type="project" value="InterPro"/>
</dbReference>
<proteinExistence type="inferred from homology"/>
<comment type="caution">
    <text evidence="7">The sequence shown here is derived from an EMBL/GenBank/DDBJ whole genome shotgun (WGS) entry which is preliminary data.</text>
</comment>
<dbReference type="PANTHER" id="PTHR30481">
    <property type="entry name" value="DNA ADENINE METHYLASE"/>
    <property type="match status" value="1"/>
</dbReference>
<accession>A0A9D6UXK6</accession>
<keyword evidence="5" id="KW-0949">S-adenosyl-L-methionine</keyword>
<dbReference type="Proteomes" id="UP000807825">
    <property type="component" value="Unassembled WGS sequence"/>
</dbReference>
<reference evidence="7" key="1">
    <citation type="submission" date="2020-07" db="EMBL/GenBank/DDBJ databases">
        <title>Huge and variable diversity of episymbiotic CPR bacteria and DPANN archaea in groundwater ecosystems.</title>
        <authorList>
            <person name="He C.Y."/>
            <person name="Keren R."/>
            <person name="Whittaker M."/>
            <person name="Farag I.F."/>
            <person name="Doudna J."/>
            <person name="Cate J.H.D."/>
            <person name="Banfield J.F."/>
        </authorList>
    </citation>
    <scope>NUCLEOTIDE SEQUENCE</scope>
    <source>
        <strain evidence="7">NC_groundwater_1664_Pr3_B-0.1um_52_9</strain>
    </source>
</reference>
<evidence type="ECO:0000256" key="2">
    <source>
        <dbReference type="ARBA" id="ARBA00011900"/>
    </source>
</evidence>
<protein>
    <recommendedName>
        <fullName evidence="2">site-specific DNA-methyltransferase (adenine-specific)</fullName>
        <ecNumber evidence="2">2.1.1.72</ecNumber>
    </recommendedName>
</protein>
<gene>
    <name evidence="7" type="ORF">HY912_01625</name>
</gene>
<dbReference type="GO" id="GO:0032259">
    <property type="term" value="P:methylation"/>
    <property type="evidence" value="ECO:0007669"/>
    <property type="project" value="UniProtKB-KW"/>
</dbReference>
<dbReference type="GO" id="GO:0006298">
    <property type="term" value="P:mismatch repair"/>
    <property type="evidence" value="ECO:0007669"/>
    <property type="project" value="TreeGrafter"/>
</dbReference>